<dbReference type="FunFam" id="3.30.70.380:FF:000001">
    <property type="entry name" value="Phenylalanine--tRNA ligase beta subunit"/>
    <property type="match status" value="1"/>
</dbReference>
<name>A0A5C8Z8T9_9GAMM</name>
<feature type="binding site" evidence="15">
    <location>
        <position position="454"/>
    </location>
    <ligand>
        <name>Mg(2+)</name>
        <dbReference type="ChEBI" id="CHEBI:18420"/>
        <note>shared with alpha subunit</note>
    </ligand>
</feature>
<dbReference type="FunFam" id="3.30.930.10:FF:000022">
    <property type="entry name" value="Phenylalanine--tRNA ligase beta subunit"/>
    <property type="match status" value="1"/>
</dbReference>
<reference evidence="20 21" key="1">
    <citation type="submission" date="2019-07" db="EMBL/GenBank/DDBJ databases">
        <title>Reinekea sp. strain SSH23 genome sequencing and assembly.</title>
        <authorList>
            <person name="Kim I."/>
        </authorList>
    </citation>
    <scope>NUCLEOTIDE SEQUENCE [LARGE SCALE GENOMIC DNA]</scope>
    <source>
        <strain evidence="20 21">SSH23</strain>
    </source>
</reference>
<dbReference type="Gene3D" id="2.40.50.140">
    <property type="entry name" value="Nucleic acid-binding proteins"/>
    <property type="match status" value="1"/>
</dbReference>
<evidence type="ECO:0000256" key="3">
    <source>
        <dbReference type="ARBA" id="ARBA00011209"/>
    </source>
</evidence>
<dbReference type="NCBIfam" id="NF045760">
    <property type="entry name" value="YtpR"/>
    <property type="match status" value="1"/>
</dbReference>
<dbReference type="Pfam" id="PF01588">
    <property type="entry name" value="tRNA_bind"/>
    <property type="match status" value="1"/>
</dbReference>
<keyword evidence="4 15" id="KW-0963">Cytoplasm</keyword>
<dbReference type="GO" id="GO:0009328">
    <property type="term" value="C:phenylalanine-tRNA ligase complex"/>
    <property type="evidence" value="ECO:0007669"/>
    <property type="project" value="TreeGrafter"/>
</dbReference>
<dbReference type="InterPro" id="IPR002547">
    <property type="entry name" value="tRNA-bd_dom"/>
</dbReference>
<dbReference type="PANTHER" id="PTHR10947">
    <property type="entry name" value="PHENYLALANYL-TRNA SYNTHETASE BETA CHAIN AND LEUCINE-RICH REPEAT-CONTAINING PROTEIN 47"/>
    <property type="match status" value="1"/>
</dbReference>
<evidence type="ECO:0000256" key="15">
    <source>
        <dbReference type="HAMAP-Rule" id="MF_00283"/>
    </source>
</evidence>
<evidence type="ECO:0000256" key="4">
    <source>
        <dbReference type="ARBA" id="ARBA00022490"/>
    </source>
</evidence>
<feature type="binding site" evidence="15">
    <location>
        <position position="464"/>
    </location>
    <ligand>
        <name>Mg(2+)</name>
        <dbReference type="ChEBI" id="CHEBI:18420"/>
        <note>shared with alpha subunit</note>
    </ligand>
</feature>
<dbReference type="Gene3D" id="3.30.70.380">
    <property type="entry name" value="Ferrodoxin-fold anticodon-binding domain"/>
    <property type="match status" value="1"/>
</dbReference>
<organism evidence="20 21">
    <name type="scientific">Reinekea thalattae</name>
    <dbReference type="NCBI Taxonomy" id="2593301"/>
    <lineage>
        <taxon>Bacteria</taxon>
        <taxon>Pseudomonadati</taxon>
        <taxon>Pseudomonadota</taxon>
        <taxon>Gammaproteobacteria</taxon>
        <taxon>Oceanospirillales</taxon>
        <taxon>Saccharospirillaceae</taxon>
        <taxon>Reinekea</taxon>
    </lineage>
</organism>
<dbReference type="Pfam" id="PF03147">
    <property type="entry name" value="FDX-ACB"/>
    <property type="match status" value="1"/>
</dbReference>
<feature type="binding site" evidence="15">
    <location>
        <position position="460"/>
    </location>
    <ligand>
        <name>Mg(2+)</name>
        <dbReference type="ChEBI" id="CHEBI:18420"/>
        <note>shared with alpha subunit</note>
    </ligand>
</feature>
<dbReference type="FunFam" id="2.40.50.140:FF:000045">
    <property type="entry name" value="Phenylalanine--tRNA ligase beta subunit"/>
    <property type="match status" value="1"/>
</dbReference>
<dbReference type="AlphaFoldDB" id="A0A5C8Z8T9"/>
<evidence type="ECO:0000256" key="14">
    <source>
        <dbReference type="ARBA" id="ARBA00049255"/>
    </source>
</evidence>
<dbReference type="InterPro" id="IPR033714">
    <property type="entry name" value="tRNA_bind_bactPheRS"/>
</dbReference>
<dbReference type="PROSITE" id="PS51447">
    <property type="entry name" value="FDX_ACB"/>
    <property type="match status" value="1"/>
</dbReference>
<keyword evidence="21" id="KW-1185">Reference proteome</keyword>
<evidence type="ECO:0000256" key="10">
    <source>
        <dbReference type="ARBA" id="ARBA00022842"/>
    </source>
</evidence>
<accession>A0A5C8Z8T9</accession>
<evidence type="ECO:0000256" key="2">
    <source>
        <dbReference type="ARBA" id="ARBA00008653"/>
    </source>
</evidence>
<comment type="catalytic activity">
    <reaction evidence="14 15">
        <text>tRNA(Phe) + L-phenylalanine + ATP = L-phenylalanyl-tRNA(Phe) + AMP + diphosphate + H(+)</text>
        <dbReference type="Rhea" id="RHEA:19413"/>
        <dbReference type="Rhea" id="RHEA-COMP:9668"/>
        <dbReference type="Rhea" id="RHEA-COMP:9699"/>
        <dbReference type="ChEBI" id="CHEBI:15378"/>
        <dbReference type="ChEBI" id="CHEBI:30616"/>
        <dbReference type="ChEBI" id="CHEBI:33019"/>
        <dbReference type="ChEBI" id="CHEBI:58095"/>
        <dbReference type="ChEBI" id="CHEBI:78442"/>
        <dbReference type="ChEBI" id="CHEBI:78531"/>
        <dbReference type="ChEBI" id="CHEBI:456215"/>
        <dbReference type="EC" id="6.1.1.20"/>
    </reaction>
</comment>
<feature type="binding site" evidence="15">
    <location>
        <position position="463"/>
    </location>
    <ligand>
        <name>Mg(2+)</name>
        <dbReference type="ChEBI" id="CHEBI:18420"/>
        <note>shared with alpha subunit</note>
    </ligand>
</feature>
<dbReference type="PANTHER" id="PTHR10947:SF0">
    <property type="entry name" value="PHENYLALANINE--TRNA LIGASE BETA SUBUNIT"/>
    <property type="match status" value="1"/>
</dbReference>
<keyword evidence="7 15" id="KW-0479">Metal-binding</keyword>
<evidence type="ECO:0000256" key="16">
    <source>
        <dbReference type="PROSITE-ProRule" id="PRU00209"/>
    </source>
</evidence>
<gene>
    <name evidence="15 20" type="primary">pheT</name>
    <name evidence="20" type="ORF">FME95_03770</name>
</gene>
<dbReference type="SUPFAM" id="SSF50249">
    <property type="entry name" value="Nucleic acid-binding proteins"/>
    <property type="match status" value="1"/>
</dbReference>
<dbReference type="FunFam" id="3.50.40.10:FF:000001">
    <property type="entry name" value="Phenylalanine--tRNA ligase beta subunit"/>
    <property type="match status" value="1"/>
</dbReference>
<dbReference type="Gene3D" id="3.30.56.10">
    <property type="match status" value="2"/>
</dbReference>
<dbReference type="OrthoDB" id="9805455at2"/>
<dbReference type="InterPro" id="IPR005146">
    <property type="entry name" value="B3/B4_tRNA-bd"/>
</dbReference>
<dbReference type="CDD" id="cd02796">
    <property type="entry name" value="tRNA_bind_bactPheRS"/>
    <property type="match status" value="1"/>
</dbReference>
<dbReference type="InterPro" id="IPR041616">
    <property type="entry name" value="PheRS_beta_core"/>
</dbReference>
<dbReference type="InterPro" id="IPR009061">
    <property type="entry name" value="DNA-bd_dom_put_sf"/>
</dbReference>
<comment type="subunit">
    <text evidence="3 15">Tetramer of two alpha and two beta subunits.</text>
</comment>
<dbReference type="InterPro" id="IPR005121">
    <property type="entry name" value="Fdx_antiC-bd"/>
</dbReference>
<keyword evidence="6 15" id="KW-0436">Ligase</keyword>
<keyword evidence="8 15" id="KW-0547">Nucleotide-binding</keyword>
<dbReference type="NCBIfam" id="TIGR00472">
    <property type="entry name" value="pheT_bact"/>
    <property type="match status" value="1"/>
</dbReference>
<comment type="subcellular location">
    <subcellularLocation>
        <location evidence="1 15">Cytoplasm</location>
    </subcellularLocation>
</comment>
<sequence length="791" mass="86499">MKISEKWLRTWVNPAISAQELMDQVTMAGLEVDGFEPVAEAFSGVVIGEITACEQHPNADKLRVCQVTNGTDSQQVVCGAPNARAGLKVAFAEVGAVLPGDFKIKKAKLRDAESFGMLCSEKELGLSESHDGIMELAADAPVGTSLRDYLDLDDIAIDIDLTPNRADCFSVRGIAREVSVLNNESLTEVAAPAVEVSHNDTFPVEITDGVGCPRYIGRVFNDVDVTVPTPIWMVERLRRAGVRSIDPVVDITNYVMLELGQPLHGFDLDSLNEKITVRKAQKGEKLTLLDGQELELDSSELLIADASGPLALAGIMGGKDSGVSESTKRVFLECAFFAPIEIAGKARAKGLHTDASHRYERGVDFQLQEMAVERASALLIEICGAKAGPAVLTEHAETVPVCAEIELNSSVVTSMLGVEIDDARIEQILVGLGFTVLQSSAGYWKVKAPSWRFDMAIQADLVEELARIYGYNNLPITAPTAELKPQGTPEQQTPLAVLADRLVSLGYQEAVTYSFVEPSIQQQMFPNESSAQLANPISADMSVMRVSLWPGLLKALQHNLNRQQDHVRLFESGLRFRQEEKGLEQVAMISGVVTGSRLAKGWYEQGESVDFYDVKGDLEQLLNCIHGVEFDFLPGKHSALHPGQCARIERDGKLVGYLGALHPNFAKLFGIKQSVYLFELRLDRIQHAELPKFSPLSKHPSTSRDLAVVVDEDVSVSGVVDSVKEMAGDDLVSLNLFDIYRGKGIDSKRKSLAFGLTWQNPSRTLTDDEVNQFMDSIINTLQTRFDASLRG</sequence>
<dbReference type="PROSITE" id="PS51483">
    <property type="entry name" value="B5"/>
    <property type="match status" value="1"/>
</dbReference>
<comment type="cofactor">
    <cofactor evidence="15">
        <name>Mg(2+)</name>
        <dbReference type="ChEBI" id="CHEBI:18420"/>
    </cofactor>
    <text evidence="15">Binds 2 magnesium ions per tetramer.</text>
</comment>
<evidence type="ECO:0000256" key="8">
    <source>
        <dbReference type="ARBA" id="ARBA00022741"/>
    </source>
</evidence>
<dbReference type="Pfam" id="PF03483">
    <property type="entry name" value="B3_4"/>
    <property type="match status" value="1"/>
</dbReference>
<dbReference type="EMBL" id="VKAD01000001">
    <property type="protein sequence ID" value="TXR53688.1"/>
    <property type="molecule type" value="Genomic_DNA"/>
</dbReference>
<keyword evidence="11 16" id="KW-0694">RNA-binding</keyword>
<feature type="domain" description="B5" evidence="19">
    <location>
        <begin position="400"/>
        <end position="476"/>
    </location>
</feature>
<dbReference type="InterPro" id="IPR012340">
    <property type="entry name" value="NA-bd_OB-fold"/>
</dbReference>
<evidence type="ECO:0000256" key="1">
    <source>
        <dbReference type="ARBA" id="ARBA00004496"/>
    </source>
</evidence>
<keyword evidence="9 15" id="KW-0067">ATP-binding</keyword>
<dbReference type="Pfam" id="PF03484">
    <property type="entry name" value="B5"/>
    <property type="match status" value="1"/>
</dbReference>
<evidence type="ECO:0000256" key="13">
    <source>
        <dbReference type="ARBA" id="ARBA00023146"/>
    </source>
</evidence>
<dbReference type="GO" id="GO:0000049">
    <property type="term" value="F:tRNA binding"/>
    <property type="evidence" value="ECO:0007669"/>
    <property type="project" value="UniProtKB-UniRule"/>
</dbReference>
<dbReference type="Gene3D" id="3.50.40.10">
    <property type="entry name" value="Phenylalanyl-trna Synthetase, Chain B, domain 3"/>
    <property type="match status" value="1"/>
</dbReference>
<dbReference type="InterPro" id="IPR004532">
    <property type="entry name" value="Phe-tRNA-ligase_IIc_bsu_bact"/>
</dbReference>
<comment type="caution">
    <text evidence="20">The sequence shown here is derived from an EMBL/GenBank/DDBJ whole genome shotgun (WGS) entry which is preliminary data.</text>
</comment>
<dbReference type="Pfam" id="PF17759">
    <property type="entry name" value="tRNA_synthFbeta"/>
    <property type="match status" value="1"/>
</dbReference>
<evidence type="ECO:0000313" key="21">
    <source>
        <dbReference type="Proteomes" id="UP000321764"/>
    </source>
</evidence>
<dbReference type="GO" id="GO:0005524">
    <property type="term" value="F:ATP binding"/>
    <property type="evidence" value="ECO:0007669"/>
    <property type="project" value="UniProtKB-UniRule"/>
</dbReference>
<dbReference type="InterPro" id="IPR005147">
    <property type="entry name" value="tRNA_synthase_B5-dom"/>
</dbReference>
<feature type="domain" description="TRNA-binding" evidence="17">
    <location>
        <begin position="39"/>
        <end position="147"/>
    </location>
</feature>
<keyword evidence="13 15" id="KW-0030">Aminoacyl-tRNA synthetase</keyword>
<keyword evidence="5 16" id="KW-0820">tRNA-binding</keyword>
<dbReference type="PROSITE" id="PS50886">
    <property type="entry name" value="TRBD"/>
    <property type="match status" value="1"/>
</dbReference>
<comment type="similarity">
    <text evidence="2 15">Belongs to the phenylalanyl-tRNA synthetase beta subunit family. Type 1 subfamily.</text>
</comment>
<dbReference type="Gene3D" id="3.30.930.10">
    <property type="entry name" value="Bira Bifunctional Protein, Domain 2"/>
    <property type="match status" value="1"/>
</dbReference>
<dbReference type="SMART" id="SM00896">
    <property type="entry name" value="FDX-ACB"/>
    <property type="match status" value="1"/>
</dbReference>
<dbReference type="InterPro" id="IPR020825">
    <property type="entry name" value="Phe-tRNA_synthase-like_B3/B4"/>
</dbReference>
<evidence type="ECO:0000256" key="5">
    <source>
        <dbReference type="ARBA" id="ARBA00022555"/>
    </source>
</evidence>
<dbReference type="SUPFAM" id="SSF46955">
    <property type="entry name" value="Putative DNA-binding domain"/>
    <property type="match status" value="1"/>
</dbReference>
<protein>
    <recommendedName>
        <fullName evidence="15">Phenylalanine--tRNA ligase beta subunit</fullName>
        <ecNumber evidence="15">6.1.1.20</ecNumber>
    </recommendedName>
    <alternativeName>
        <fullName evidence="15">Phenylalanyl-tRNA synthetase beta subunit</fullName>
        <shortName evidence="15">PheRS</shortName>
    </alternativeName>
</protein>
<dbReference type="RefSeq" id="WP_147713087.1">
    <property type="nucleotide sequence ID" value="NZ_VKAD01000001.1"/>
</dbReference>
<dbReference type="SUPFAM" id="SSF55681">
    <property type="entry name" value="Class II aaRS and biotin synthetases"/>
    <property type="match status" value="1"/>
</dbReference>
<evidence type="ECO:0000256" key="11">
    <source>
        <dbReference type="ARBA" id="ARBA00022884"/>
    </source>
</evidence>
<dbReference type="GO" id="GO:0000287">
    <property type="term" value="F:magnesium ion binding"/>
    <property type="evidence" value="ECO:0007669"/>
    <property type="project" value="UniProtKB-UniRule"/>
</dbReference>
<dbReference type="SUPFAM" id="SSF54991">
    <property type="entry name" value="Anticodon-binding domain of PheRS"/>
    <property type="match status" value="1"/>
</dbReference>
<dbReference type="CDD" id="cd00769">
    <property type="entry name" value="PheRS_beta_core"/>
    <property type="match status" value="1"/>
</dbReference>
<dbReference type="GO" id="GO:0006432">
    <property type="term" value="P:phenylalanyl-tRNA aminoacylation"/>
    <property type="evidence" value="ECO:0007669"/>
    <property type="project" value="UniProtKB-UniRule"/>
</dbReference>
<dbReference type="InterPro" id="IPR036690">
    <property type="entry name" value="Fdx_antiC-bd_sf"/>
</dbReference>
<evidence type="ECO:0000259" key="18">
    <source>
        <dbReference type="PROSITE" id="PS51447"/>
    </source>
</evidence>
<evidence type="ECO:0000256" key="6">
    <source>
        <dbReference type="ARBA" id="ARBA00022598"/>
    </source>
</evidence>
<proteinExistence type="inferred from homology"/>
<keyword evidence="12 15" id="KW-0648">Protein biosynthesis</keyword>
<dbReference type="HAMAP" id="MF_00283">
    <property type="entry name" value="Phe_tRNA_synth_beta1"/>
    <property type="match status" value="1"/>
</dbReference>
<dbReference type="SMART" id="SM00873">
    <property type="entry name" value="B3_4"/>
    <property type="match status" value="1"/>
</dbReference>
<dbReference type="FunFam" id="3.30.56.10:FF:000002">
    <property type="entry name" value="Phenylalanine--tRNA ligase beta subunit"/>
    <property type="match status" value="1"/>
</dbReference>
<evidence type="ECO:0000256" key="9">
    <source>
        <dbReference type="ARBA" id="ARBA00022840"/>
    </source>
</evidence>
<dbReference type="SMART" id="SM00874">
    <property type="entry name" value="B5"/>
    <property type="match status" value="1"/>
</dbReference>
<dbReference type="Proteomes" id="UP000321764">
    <property type="component" value="Unassembled WGS sequence"/>
</dbReference>
<evidence type="ECO:0000313" key="20">
    <source>
        <dbReference type="EMBL" id="TXR53688.1"/>
    </source>
</evidence>
<evidence type="ECO:0000256" key="7">
    <source>
        <dbReference type="ARBA" id="ARBA00022723"/>
    </source>
</evidence>
<dbReference type="GO" id="GO:0004826">
    <property type="term" value="F:phenylalanine-tRNA ligase activity"/>
    <property type="evidence" value="ECO:0007669"/>
    <property type="project" value="UniProtKB-UniRule"/>
</dbReference>
<evidence type="ECO:0000259" key="17">
    <source>
        <dbReference type="PROSITE" id="PS50886"/>
    </source>
</evidence>
<dbReference type="InterPro" id="IPR045060">
    <property type="entry name" value="Phe-tRNA-ligase_IIc_bsu"/>
</dbReference>
<dbReference type="InterPro" id="IPR045864">
    <property type="entry name" value="aa-tRNA-synth_II/BPL/LPL"/>
</dbReference>
<keyword evidence="10 15" id="KW-0460">Magnesium</keyword>
<dbReference type="SUPFAM" id="SSF56037">
    <property type="entry name" value="PheT/TilS domain"/>
    <property type="match status" value="1"/>
</dbReference>
<feature type="domain" description="FDX-ACB" evidence="18">
    <location>
        <begin position="697"/>
        <end position="790"/>
    </location>
</feature>
<evidence type="ECO:0000256" key="12">
    <source>
        <dbReference type="ARBA" id="ARBA00022917"/>
    </source>
</evidence>
<dbReference type="EC" id="6.1.1.20" evidence="15"/>
<evidence type="ECO:0000259" key="19">
    <source>
        <dbReference type="PROSITE" id="PS51483"/>
    </source>
</evidence>